<dbReference type="EC" id="2.7.1.25" evidence="1 6"/>
<name>A0A5D3DZZ6_CUCMM</name>
<evidence type="ECO:0000256" key="6">
    <source>
        <dbReference type="RuleBase" id="RU004347"/>
    </source>
</evidence>
<keyword evidence="4 6" id="KW-0418">Kinase</keyword>
<evidence type="ECO:0000256" key="1">
    <source>
        <dbReference type="ARBA" id="ARBA00012121"/>
    </source>
</evidence>
<dbReference type="UniPathway" id="UPA00140">
    <property type="reaction ID" value="UER00205"/>
</dbReference>
<evidence type="ECO:0000313" key="9">
    <source>
        <dbReference type="Proteomes" id="UP000321947"/>
    </source>
</evidence>
<sequence length="304" mass="32878">MVSIGRISLPGSVPPSLHHQCSPPSAIGFARFPDRISFRSSVVLRDEVEKKGSRVVIVNGKVDGLGKSECETEFDTALGNGRAGNSGKNHGVLSTVGNSTNIKWHECSVGKNEKQSLLKQKGCVIWFTGLSGSGKSTVACALSQSLCKMGKLAYILDGDNVRHGLNRDLGFKAEDRAENIRRVGEVAKLFADAGVICIASLISPYRRDRDACRAILPDGYFIEVFMDVPLEVCEARDAKGLYKLARAGKIKGFTGIDDPYEVPLNCEIVLKHTGGSPSEMAEKVLNYLEQKGFLQIGLTVCEDT</sequence>
<evidence type="ECO:0000313" key="8">
    <source>
        <dbReference type="EMBL" id="TYK29457.1"/>
    </source>
</evidence>
<comment type="similarity">
    <text evidence="6">Belongs to the APS kinase family.</text>
</comment>
<organism evidence="8 9">
    <name type="scientific">Cucumis melo var. makuwa</name>
    <name type="common">Oriental melon</name>
    <dbReference type="NCBI Taxonomy" id="1194695"/>
    <lineage>
        <taxon>Eukaryota</taxon>
        <taxon>Viridiplantae</taxon>
        <taxon>Streptophyta</taxon>
        <taxon>Embryophyta</taxon>
        <taxon>Tracheophyta</taxon>
        <taxon>Spermatophyta</taxon>
        <taxon>Magnoliopsida</taxon>
        <taxon>eudicotyledons</taxon>
        <taxon>Gunneridae</taxon>
        <taxon>Pentapetalae</taxon>
        <taxon>rosids</taxon>
        <taxon>fabids</taxon>
        <taxon>Cucurbitales</taxon>
        <taxon>Cucurbitaceae</taxon>
        <taxon>Benincaseae</taxon>
        <taxon>Cucumis</taxon>
    </lineage>
</organism>
<keyword evidence="5 6" id="KW-0067">ATP-binding</keyword>
<evidence type="ECO:0000256" key="5">
    <source>
        <dbReference type="ARBA" id="ARBA00022840"/>
    </source>
</evidence>
<dbReference type="AlphaFoldDB" id="A0A5D3DZZ6"/>
<dbReference type="GO" id="GO:0070814">
    <property type="term" value="P:hydrogen sulfide biosynthetic process"/>
    <property type="evidence" value="ECO:0007669"/>
    <property type="project" value="UniProtKB-UniPathway"/>
</dbReference>
<dbReference type="HAMAP" id="MF_00065">
    <property type="entry name" value="Adenylyl_sulf_kinase"/>
    <property type="match status" value="1"/>
</dbReference>
<dbReference type="CDD" id="cd02027">
    <property type="entry name" value="APSK"/>
    <property type="match status" value="1"/>
</dbReference>
<comment type="caution">
    <text evidence="8">The sequence shown here is derived from an EMBL/GenBank/DDBJ whole genome shotgun (WGS) entry which is preliminary data.</text>
</comment>
<evidence type="ECO:0000256" key="2">
    <source>
        <dbReference type="ARBA" id="ARBA00022679"/>
    </source>
</evidence>
<evidence type="ECO:0000256" key="4">
    <source>
        <dbReference type="ARBA" id="ARBA00022777"/>
    </source>
</evidence>
<keyword evidence="3 6" id="KW-0547">Nucleotide-binding</keyword>
<proteinExistence type="inferred from homology"/>
<accession>A0A5D3DZZ6</accession>
<gene>
    <name evidence="8" type="ORF">E5676_scaffold655G00510</name>
</gene>
<dbReference type="FunFam" id="3.40.50.300:FF:000212">
    <property type="entry name" value="Adenylyl-sulfate kinase"/>
    <property type="match status" value="1"/>
</dbReference>
<dbReference type="EMBL" id="SSTD01001661">
    <property type="protein sequence ID" value="TYK29457.1"/>
    <property type="molecule type" value="Genomic_DNA"/>
</dbReference>
<dbReference type="InterPro" id="IPR002891">
    <property type="entry name" value="APS"/>
</dbReference>
<keyword evidence="2 6" id="KW-0808">Transferase</keyword>
<dbReference type="GO" id="GO:0005524">
    <property type="term" value="F:ATP binding"/>
    <property type="evidence" value="ECO:0007669"/>
    <property type="project" value="UniProtKB-KW"/>
</dbReference>
<dbReference type="Proteomes" id="UP000321947">
    <property type="component" value="Unassembled WGS sequence"/>
</dbReference>
<evidence type="ECO:0000259" key="7">
    <source>
        <dbReference type="Pfam" id="PF01583"/>
    </source>
</evidence>
<protein>
    <recommendedName>
        <fullName evidence="1 6">Adenylyl-sulfate kinase</fullName>
        <ecNumber evidence="1 6">2.7.1.25</ecNumber>
    </recommendedName>
</protein>
<dbReference type="SUPFAM" id="SSF52540">
    <property type="entry name" value="P-loop containing nucleoside triphosphate hydrolases"/>
    <property type="match status" value="1"/>
</dbReference>
<dbReference type="NCBIfam" id="NF003013">
    <property type="entry name" value="PRK03846.1"/>
    <property type="match status" value="1"/>
</dbReference>
<dbReference type="InterPro" id="IPR059117">
    <property type="entry name" value="APS_kinase_dom"/>
</dbReference>
<dbReference type="PANTHER" id="PTHR11055">
    <property type="entry name" value="BIFUNCTIONAL 3'-PHOSPHOADENOSINE 5'-PHOSPHOSULFATE SYNTHASE"/>
    <property type="match status" value="1"/>
</dbReference>
<dbReference type="PANTHER" id="PTHR11055:SF74">
    <property type="entry name" value="ADENYLYL-SULFATE KINASE"/>
    <property type="match status" value="1"/>
</dbReference>
<comment type="pathway">
    <text evidence="6">Sulfur metabolism; hydrogen sulfide biosynthesis; sulfite from sulfate: step 2/3.</text>
</comment>
<feature type="domain" description="APS kinase" evidence="7">
    <location>
        <begin position="121"/>
        <end position="271"/>
    </location>
</feature>
<dbReference type="InterPro" id="IPR027417">
    <property type="entry name" value="P-loop_NTPase"/>
</dbReference>
<reference evidence="8 9" key="1">
    <citation type="submission" date="2019-08" db="EMBL/GenBank/DDBJ databases">
        <title>Draft genome sequences of two oriental melons (Cucumis melo L. var makuwa).</title>
        <authorList>
            <person name="Kwon S.-Y."/>
        </authorList>
    </citation>
    <scope>NUCLEOTIDE SEQUENCE [LARGE SCALE GENOMIC DNA]</scope>
    <source>
        <strain evidence="9">cv. Chang Bougi</strain>
        <tissue evidence="8">Leaf</tissue>
    </source>
</reference>
<dbReference type="GO" id="GO:0004020">
    <property type="term" value="F:adenylylsulfate kinase activity"/>
    <property type="evidence" value="ECO:0007669"/>
    <property type="project" value="UniProtKB-EC"/>
</dbReference>
<evidence type="ECO:0000256" key="3">
    <source>
        <dbReference type="ARBA" id="ARBA00022741"/>
    </source>
</evidence>
<dbReference type="Gene3D" id="3.40.50.300">
    <property type="entry name" value="P-loop containing nucleotide triphosphate hydrolases"/>
    <property type="match status" value="1"/>
</dbReference>
<comment type="function">
    <text evidence="6">Catalyzes the synthesis of activated sulfate.</text>
</comment>
<dbReference type="GO" id="GO:0000103">
    <property type="term" value="P:sulfate assimilation"/>
    <property type="evidence" value="ECO:0007669"/>
    <property type="project" value="InterPro"/>
</dbReference>
<dbReference type="Pfam" id="PF01583">
    <property type="entry name" value="APS_kinase"/>
    <property type="match status" value="1"/>
</dbReference>
<comment type="catalytic activity">
    <reaction evidence="6">
        <text>adenosine 5'-phosphosulfate + ATP = 3'-phosphoadenylyl sulfate + ADP + H(+)</text>
        <dbReference type="Rhea" id="RHEA:24152"/>
        <dbReference type="ChEBI" id="CHEBI:15378"/>
        <dbReference type="ChEBI" id="CHEBI:30616"/>
        <dbReference type="ChEBI" id="CHEBI:58243"/>
        <dbReference type="ChEBI" id="CHEBI:58339"/>
        <dbReference type="ChEBI" id="CHEBI:456216"/>
        <dbReference type="EC" id="2.7.1.25"/>
    </reaction>
</comment>
<dbReference type="NCBIfam" id="TIGR00455">
    <property type="entry name" value="apsK"/>
    <property type="match status" value="1"/>
</dbReference>